<dbReference type="InterPro" id="IPR036388">
    <property type="entry name" value="WH-like_DNA-bd_sf"/>
</dbReference>
<dbReference type="InterPro" id="IPR000944">
    <property type="entry name" value="Tscrpt_reg_Rrf2"/>
</dbReference>
<organism evidence="1">
    <name type="scientific">marine metagenome</name>
    <dbReference type="NCBI Taxonomy" id="408172"/>
    <lineage>
        <taxon>unclassified sequences</taxon>
        <taxon>metagenomes</taxon>
        <taxon>ecological metagenomes</taxon>
    </lineage>
</organism>
<dbReference type="Gene3D" id="1.10.10.10">
    <property type="entry name" value="Winged helix-like DNA-binding domain superfamily/Winged helix DNA-binding domain"/>
    <property type="match status" value="1"/>
</dbReference>
<dbReference type="NCBIfam" id="TIGR00738">
    <property type="entry name" value="rrf2_super"/>
    <property type="match status" value="1"/>
</dbReference>
<dbReference type="PANTHER" id="PTHR33221">
    <property type="entry name" value="WINGED HELIX-TURN-HELIX TRANSCRIPTIONAL REGULATOR, RRF2 FAMILY"/>
    <property type="match status" value="1"/>
</dbReference>
<proteinExistence type="predicted"/>
<dbReference type="InterPro" id="IPR014290">
    <property type="entry name" value="SUF_FeS_clus_asmbl_reg"/>
</dbReference>
<accession>A0A381S6L2</accession>
<dbReference type="PROSITE" id="PS51197">
    <property type="entry name" value="HTH_RRF2_2"/>
    <property type="match status" value="1"/>
</dbReference>
<dbReference type="AlphaFoldDB" id="A0A381S6L2"/>
<dbReference type="GO" id="GO:0005829">
    <property type="term" value="C:cytosol"/>
    <property type="evidence" value="ECO:0007669"/>
    <property type="project" value="TreeGrafter"/>
</dbReference>
<dbReference type="EMBL" id="UINC01002670">
    <property type="protein sequence ID" value="SUZ99109.1"/>
    <property type="molecule type" value="Genomic_DNA"/>
</dbReference>
<evidence type="ECO:0008006" key="2">
    <source>
        <dbReference type="Google" id="ProtNLM"/>
    </source>
</evidence>
<gene>
    <name evidence="1" type="ORF">METZ01_LOCUS51963</name>
</gene>
<dbReference type="SUPFAM" id="SSF46785">
    <property type="entry name" value="Winged helix' DNA-binding domain"/>
    <property type="match status" value="1"/>
</dbReference>
<dbReference type="Pfam" id="PF02082">
    <property type="entry name" value="Rrf2"/>
    <property type="match status" value="1"/>
</dbReference>
<dbReference type="GO" id="GO:0003700">
    <property type="term" value="F:DNA-binding transcription factor activity"/>
    <property type="evidence" value="ECO:0007669"/>
    <property type="project" value="TreeGrafter"/>
</dbReference>
<sequence>MLRINKMTDYGMLILGNLAVSHGGYLSASDIASSTHISLPTVQKLLKKLNKNKLVVSKQGPLGGYALDEATKLTSVSKILEALEGDLSLMECSAKQSTCEIENSCQIGNAWQIISQTIFSSLDKLTLLDLIKPSDIEQYLPSEIPIHQNQKRQ</sequence>
<reference evidence="1" key="1">
    <citation type="submission" date="2018-05" db="EMBL/GenBank/DDBJ databases">
        <authorList>
            <person name="Lanie J.A."/>
            <person name="Ng W.-L."/>
            <person name="Kazmierczak K.M."/>
            <person name="Andrzejewski T.M."/>
            <person name="Davidsen T.M."/>
            <person name="Wayne K.J."/>
            <person name="Tettelin H."/>
            <person name="Glass J.I."/>
            <person name="Rusch D."/>
            <person name="Podicherti R."/>
            <person name="Tsui H.-C.T."/>
            <person name="Winkler M.E."/>
        </authorList>
    </citation>
    <scope>NUCLEOTIDE SEQUENCE</scope>
</reference>
<name>A0A381S6L2_9ZZZZ</name>
<dbReference type="InterPro" id="IPR036390">
    <property type="entry name" value="WH_DNA-bd_sf"/>
</dbReference>
<dbReference type="PANTHER" id="PTHR33221:SF2">
    <property type="entry name" value="TRANSCRIPTIONAL REGULATOR"/>
    <property type="match status" value="1"/>
</dbReference>
<dbReference type="NCBIfam" id="TIGR02944">
    <property type="entry name" value="suf_reg_Xantho"/>
    <property type="match status" value="1"/>
</dbReference>
<evidence type="ECO:0000313" key="1">
    <source>
        <dbReference type="EMBL" id="SUZ99109.1"/>
    </source>
</evidence>
<protein>
    <recommendedName>
        <fullName evidence="2">SUF system Fe-S cluster assembly regulator</fullName>
    </recommendedName>
</protein>